<dbReference type="PANTHER" id="PTHR22780">
    <property type="entry name" value="ADAPTIN, ALPHA/GAMMA/EPSILON"/>
    <property type="match status" value="1"/>
</dbReference>
<dbReference type="GO" id="GO:0016192">
    <property type="term" value="P:vesicle-mediated transport"/>
    <property type="evidence" value="ECO:0007669"/>
    <property type="project" value="InterPro"/>
</dbReference>
<feature type="non-terminal residue" evidence="7">
    <location>
        <position position="488"/>
    </location>
</feature>
<keyword evidence="2" id="KW-0813">Transport</keyword>
<sequence>LEPRGGWPLGRAAGEDEIQRLAAADSSPSNAGAIRYSLPGGSRTARVSGTPGGSMRRGLSGTFENRQNARNGLLAAGDSHAEASPSFFVFPLTVPGAVNRAHAVTHQRSVLPVRPPKKKAFLRLKDLIKALRAAKTAADERALIQRESANIRTAFKEENHETRHANIAKLLYIHMLSYPAHFGQIECLKLVASNRFTDKRLGYLGIMLLLDENQEVLTLVTNSLKKWMSMVSCVEFRSRKRTSKILCADSDIALLSDFDAVKRDRQPSSPVFVCVNILGYGRFSCYGIAALCAIRVVRKIPEIHESFVTKVVFLLSDRNHGVLLTGVTLITELCAYSPENLQLFRKLGDLTEPGVLGLRGLPGRACKVATNTESTKNVGNAILYETVLTIMEIESDSGLRVLAINILGRFLSNRDNNIRYVALMTLNKTVAIDTNAVQRHRNIILDCLRDADISIRRRALDLSFALVNESNVRVLTRELLAFLEVADA</sequence>
<dbReference type="SUPFAM" id="SSF48371">
    <property type="entry name" value="ARM repeat"/>
    <property type="match status" value="1"/>
</dbReference>
<evidence type="ECO:0000256" key="1">
    <source>
        <dbReference type="ARBA" id="ARBA00004308"/>
    </source>
</evidence>
<evidence type="ECO:0000256" key="2">
    <source>
        <dbReference type="ARBA" id="ARBA00022448"/>
    </source>
</evidence>
<dbReference type="InterPro" id="IPR002553">
    <property type="entry name" value="Clathrin/coatomer_adapt-like_N"/>
</dbReference>
<organism evidence="7 8">
    <name type="scientific">Olpidium bornovanus</name>
    <dbReference type="NCBI Taxonomy" id="278681"/>
    <lineage>
        <taxon>Eukaryota</taxon>
        <taxon>Fungi</taxon>
        <taxon>Fungi incertae sedis</taxon>
        <taxon>Olpidiomycota</taxon>
        <taxon>Olpidiomycotina</taxon>
        <taxon>Olpidiomycetes</taxon>
        <taxon>Olpidiales</taxon>
        <taxon>Olpidiaceae</taxon>
        <taxon>Olpidium</taxon>
    </lineage>
</organism>
<dbReference type="OrthoDB" id="28053at2759"/>
<reference evidence="7 8" key="1">
    <citation type="journal article" name="Sci. Rep.">
        <title>Genome-scale phylogenetic analyses confirm Olpidium as the closest living zoosporic fungus to the non-flagellated, terrestrial fungi.</title>
        <authorList>
            <person name="Chang Y."/>
            <person name="Rochon D."/>
            <person name="Sekimoto S."/>
            <person name="Wang Y."/>
            <person name="Chovatia M."/>
            <person name="Sandor L."/>
            <person name="Salamov A."/>
            <person name="Grigoriev I.V."/>
            <person name="Stajich J.E."/>
            <person name="Spatafora J.W."/>
        </authorList>
    </citation>
    <scope>NUCLEOTIDE SEQUENCE [LARGE SCALE GENOMIC DNA]</scope>
    <source>
        <strain evidence="7">S191</strain>
    </source>
</reference>
<dbReference type="AlphaFoldDB" id="A0A8H7ZP65"/>
<dbReference type="GO" id="GO:0030117">
    <property type="term" value="C:membrane coat"/>
    <property type="evidence" value="ECO:0007669"/>
    <property type="project" value="InterPro"/>
</dbReference>
<keyword evidence="4" id="KW-0472">Membrane</keyword>
<dbReference type="EMBL" id="JAEFCI010011599">
    <property type="protein sequence ID" value="KAG5456527.1"/>
    <property type="molecule type" value="Genomic_DNA"/>
</dbReference>
<feature type="domain" description="Clathrin/coatomer adaptor adaptin-like N-terminal" evidence="6">
    <location>
        <begin position="140"/>
        <end position="226"/>
    </location>
</feature>
<feature type="domain" description="Clathrin/coatomer adaptor adaptin-like N-terminal" evidence="6">
    <location>
        <begin position="376"/>
        <end position="487"/>
    </location>
</feature>
<evidence type="ECO:0000313" key="8">
    <source>
        <dbReference type="Proteomes" id="UP000673691"/>
    </source>
</evidence>
<evidence type="ECO:0000256" key="5">
    <source>
        <dbReference type="SAM" id="MobiDB-lite"/>
    </source>
</evidence>
<feature type="non-terminal residue" evidence="7">
    <location>
        <position position="1"/>
    </location>
</feature>
<keyword evidence="3" id="KW-0653">Protein transport</keyword>
<evidence type="ECO:0000256" key="4">
    <source>
        <dbReference type="ARBA" id="ARBA00023136"/>
    </source>
</evidence>
<dbReference type="GO" id="GO:0006886">
    <property type="term" value="P:intracellular protein transport"/>
    <property type="evidence" value="ECO:0007669"/>
    <property type="project" value="InterPro"/>
</dbReference>
<protein>
    <submittedName>
        <fullName evidence="7">Armadillo-type protein</fullName>
    </submittedName>
</protein>
<comment type="caution">
    <text evidence="7">The sequence shown here is derived from an EMBL/GenBank/DDBJ whole genome shotgun (WGS) entry which is preliminary data.</text>
</comment>
<evidence type="ECO:0000313" key="7">
    <source>
        <dbReference type="EMBL" id="KAG5456527.1"/>
    </source>
</evidence>
<accession>A0A8H7ZP65</accession>
<dbReference type="GO" id="GO:0012505">
    <property type="term" value="C:endomembrane system"/>
    <property type="evidence" value="ECO:0007669"/>
    <property type="project" value="UniProtKB-SubCell"/>
</dbReference>
<dbReference type="Pfam" id="PF01602">
    <property type="entry name" value="Adaptin_N"/>
    <property type="match status" value="2"/>
</dbReference>
<keyword evidence="8" id="KW-1185">Reference proteome</keyword>
<dbReference type="Gene3D" id="1.25.10.10">
    <property type="entry name" value="Leucine-rich Repeat Variant"/>
    <property type="match status" value="3"/>
</dbReference>
<dbReference type="InterPro" id="IPR050840">
    <property type="entry name" value="Adaptor_Complx_Large_Subunit"/>
</dbReference>
<feature type="region of interest" description="Disordered" evidence="5">
    <location>
        <begin position="23"/>
        <end position="58"/>
    </location>
</feature>
<dbReference type="InterPro" id="IPR016024">
    <property type="entry name" value="ARM-type_fold"/>
</dbReference>
<proteinExistence type="predicted"/>
<evidence type="ECO:0000256" key="3">
    <source>
        <dbReference type="ARBA" id="ARBA00022927"/>
    </source>
</evidence>
<dbReference type="InterPro" id="IPR011989">
    <property type="entry name" value="ARM-like"/>
</dbReference>
<dbReference type="Proteomes" id="UP000673691">
    <property type="component" value="Unassembled WGS sequence"/>
</dbReference>
<gene>
    <name evidence="7" type="ORF">BJ554DRAFT_3711</name>
</gene>
<comment type="subcellular location">
    <subcellularLocation>
        <location evidence="1">Endomembrane system</location>
    </subcellularLocation>
</comment>
<name>A0A8H7ZP65_9FUNG</name>
<evidence type="ECO:0000259" key="6">
    <source>
        <dbReference type="Pfam" id="PF01602"/>
    </source>
</evidence>